<sequence>MFLAYQLKQTSCISFFISTFSPKPSTSPSPACFRPRWPSGKVSASGPESFHVGNPIPLNIRRVLGLFRAKSYVGVKRPPSGVALKFGEGVPAQVSSLPSDRGSQLRGPSQNSPRVASKRDVNIPKLNFLYCT</sequence>
<reference evidence="2 3" key="1">
    <citation type="journal article" date="2019" name="Sci. Rep.">
        <title>Orb-weaving spider Araneus ventricosus genome elucidates the spidroin gene catalogue.</title>
        <authorList>
            <person name="Kono N."/>
            <person name="Nakamura H."/>
            <person name="Ohtoshi R."/>
            <person name="Moran D.A.P."/>
            <person name="Shinohara A."/>
            <person name="Yoshida Y."/>
            <person name="Fujiwara M."/>
            <person name="Mori M."/>
            <person name="Tomita M."/>
            <person name="Arakawa K."/>
        </authorList>
    </citation>
    <scope>NUCLEOTIDE SEQUENCE [LARGE SCALE GENOMIC DNA]</scope>
</reference>
<accession>A0A4Y2CBX5</accession>
<protein>
    <submittedName>
        <fullName evidence="2">Uncharacterized protein</fullName>
    </submittedName>
</protein>
<evidence type="ECO:0000313" key="3">
    <source>
        <dbReference type="Proteomes" id="UP000499080"/>
    </source>
</evidence>
<evidence type="ECO:0000313" key="2">
    <source>
        <dbReference type="EMBL" id="GBM01308.1"/>
    </source>
</evidence>
<dbReference type="Proteomes" id="UP000499080">
    <property type="component" value="Unassembled WGS sequence"/>
</dbReference>
<proteinExistence type="predicted"/>
<organism evidence="2 3">
    <name type="scientific">Araneus ventricosus</name>
    <name type="common">Orbweaver spider</name>
    <name type="synonym">Epeira ventricosa</name>
    <dbReference type="NCBI Taxonomy" id="182803"/>
    <lineage>
        <taxon>Eukaryota</taxon>
        <taxon>Metazoa</taxon>
        <taxon>Ecdysozoa</taxon>
        <taxon>Arthropoda</taxon>
        <taxon>Chelicerata</taxon>
        <taxon>Arachnida</taxon>
        <taxon>Araneae</taxon>
        <taxon>Araneomorphae</taxon>
        <taxon>Entelegynae</taxon>
        <taxon>Araneoidea</taxon>
        <taxon>Araneidae</taxon>
        <taxon>Araneus</taxon>
    </lineage>
</organism>
<feature type="region of interest" description="Disordered" evidence="1">
    <location>
        <begin position="92"/>
        <end position="117"/>
    </location>
</feature>
<dbReference type="AlphaFoldDB" id="A0A4Y2CBX5"/>
<feature type="compositionally biased region" description="Polar residues" evidence="1">
    <location>
        <begin position="93"/>
        <end position="114"/>
    </location>
</feature>
<comment type="caution">
    <text evidence="2">The sequence shown here is derived from an EMBL/GenBank/DDBJ whole genome shotgun (WGS) entry which is preliminary data.</text>
</comment>
<evidence type="ECO:0000256" key="1">
    <source>
        <dbReference type="SAM" id="MobiDB-lite"/>
    </source>
</evidence>
<name>A0A4Y2CBX5_ARAVE</name>
<keyword evidence="3" id="KW-1185">Reference proteome</keyword>
<gene>
    <name evidence="2" type="ORF">AVEN_170356_1</name>
</gene>
<dbReference type="EMBL" id="BGPR01000167">
    <property type="protein sequence ID" value="GBM01308.1"/>
    <property type="molecule type" value="Genomic_DNA"/>
</dbReference>